<accession>A0A5D0TTP7</accession>
<gene>
    <name evidence="2" type="ORF">FXF65_38085</name>
</gene>
<dbReference type="AlphaFoldDB" id="A0A5D0TTP7"/>
<keyword evidence="3" id="KW-1185">Reference proteome</keyword>
<dbReference type="Pfam" id="PF04672">
    <property type="entry name" value="Methyltransf_19"/>
    <property type="match status" value="1"/>
</dbReference>
<feature type="region of interest" description="Disordered" evidence="1">
    <location>
        <begin position="1"/>
        <end position="70"/>
    </location>
</feature>
<reference evidence="2 3" key="1">
    <citation type="submission" date="2019-08" db="EMBL/GenBank/DDBJ databases">
        <title>Actinomadura sp. nov. CYP1-5 isolated from mountain soil.</title>
        <authorList>
            <person name="Songsumanus A."/>
            <person name="Kuncharoen N."/>
            <person name="Kudo T."/>
            <person name="Yuki M."/>
            <person name="Igarashi Y."/>
            <person name="Tanasupawat S."/>
        </authorList>
    </citation>
    <scope>NUCLEOTIDE SEQUENCE [LARGE SCALE GENOMIC DNA]</scope>
    <source>
        <strain evidence="2 3">GKU157</strain>
    </source>
</reference>
<dbReference type="Proteomes" id="UP000322634">
    <property type="component" value="Unassembled WGS sequence"/>
</dbReference>
<organism evidence="2 3">
    <name type="scientific">Actinomadura syzygii</name>
    <dbReference type="NCBI Taxonomy" id="1427538"/>
    <lineage>
        <taxon>Bacteria</taxon>
        <taxon>Bacillati</taxon>
        <taxon>Actinomycetota</taxon>
        <taxon>Actinomycetes</taxon>
        <taxon>Streptosporangiales</taxon>
        <taxon>Thermomonosporaceae</taxon>
        <taxon>Actinomadura</taxon>
    </lineage>
</organism>
<protein>
    <recommendedName>
        <fullName evidence="4">SAM-dependent methyltransferase</fullName>
    </recommendedName>
</protein>
<dbReference type="InterPro" id="IPR029063">
    <property type="entry name" value="SAM-dependent_MTases_sf"/>
</dbReference>
<evidence type="ECO:0000256" key="1">
    <source>
        <dbReference type="SAM" id="MobiDB-lite"/>
    </source>
</evidence>
<comment type="caution">
    <text evidence="2">The sequence shown here is derived from an EMBL/GenBank/DDBJ whole genome shotgun (WGS) entry which is preliminary data.</text>
</comment>
<evidence type="ECO:0000313" key="2">
    <source>
        <dbReference type="EMBL" id="TYC08692.1"/>
    </source>
</evidence>
<dbReference type="EMBL" id="VSFF01000016">
    <property type="protein sequence ID" value="TYC08692.1"/>
    <property type="molecule type" value="Genomic_DNA"/>
</dbReference>
<sequence length="348" mass="36737">MAEESASALEHRRNGQAPLVGLSRHGPAREGRSPRPDHRRERRHAPGVARPAREGRVVTTPDLPDDFPPGLALDFGQVSRAGVYNDLLGGKSATAADRETAQAITAASPDAPAVARENFRFAGRAASWAVRRFGIRQVFDIGVGIVDDVPLDSVESCVRAVAPDATVLAFDNDPVVLVHARALRRGYGGVLRGDVRDLDTIFQNPGLAHPDLVGRIDLSQPAVVVLAAVLHFVEDPAAVMAGLRERLAPGSVAIVSHATTSHTGEDRVGAMTAAYERGASSIVFRPEEEIAALADGWEIVRPPGLVPVQGWSVDGTYHGEPYETVRVVGMAAVLPGASATVEVARGVG</sequence>
<name>A0A5D0TTP7_9ACTN</name>
<dbReference type="Gene3D" id="3.40.50.150">
    <property type="entry name" value="Vaccinia Virus protein VP39"/>
    <property type="match status" value="1"/>
</dbReference>
<dbReference type="SUPFAM" id="SSF53335">
    <property type="entry name" value="S-adenosyl-L-methionine-dependent methyltransferases"/>
    <property type="match status" value="1"/>
</dbReference>
<feature type="compositionally biased region" description="Basic and acidic residues" evidence="1">
    <location>
        <begin position="27"/>
        <end position="39"/>
    </location>
</feature>
<proteinExistence type="predicted"/>
<dbReference type="OrthoDB" id="3468913at2"/>
<dbReference type="InterPro" id="IPR006764">
    <property type="entry name" value="SAM_dep_MeTrfase_SAV2177_type"/>
</dbReference>
<evidence type="ECO:0000313" key="3">
    <source>
        <dbReference type="Proteomes" id="UP000322634"/>
    </source>
</evidence>
<evidence type="ECO:0008006" key="4">
    <source>
        <dbReference type="Google" id="ProtNLM"/>
    </source>
</evidence>